<feature type="active site" description="Nucleophile" evidence="12">
    <location>
        <position position="8"/>
    </location>
</feature>
<dbReference type="FunFam" id="1.10.150.240:FF:000010">
    <property type="entry name" value="Beta-phosphoglucomutase"/>
    <property type="match status" value="1"/>
</dbReference>
<dbReference type="EMBL" id="NGMO01000002">
    <property type="protein sequence ID" value="OTP11244.1"/>
    <property type="molecule type" value="Genomic_DNA"/>
</dbReference>
<dbReference type="InterPro" id="IPR036412">
    <property type="entry name" value="HAD-like_sf"/>
</dbReference>
<evidence type="ECO:0000256" key="7">
    <source>
        <dbReference type="ARBA" id="ARBA00023235"/>
    </source>
</evidence>
<evidence type="ECO:0000256" key="10">
    <source>
        <dbReference type="ARBA" id="ARBA00044968"/>
    </source>
</evidence>
<dbReference type="PANTHER" id="PTHR46193:SF18">
    <property type="entry name" value="HEXITOL PHOSPHATASE B"/>
    <property type="match status" value="1"/>
</dbReference>
<dbReference type="Proteomes" id="UP000194933">
    <property type="component" value="Unassembled WGS sequence"/>
</dbReference>
<protein>
    <recommendedName>
        <fullName evidence="11">Beta-phosphoglucomutase</fullName>
        <ecNumber evidence="10">5.4.2.6</ecNumber>
    </recommendedName>
</protein>
<evidence type="ECO:0000313" key="17">
    <source>
        <dbReference type="Proteomes" id="UP000194933"/>
    </source>
</evidence>
<dbReference type="SUPFAM" id="SSF56784">
    <property type="entry name" value="HAD-like"/>
    <property type="match status" value="1"/>
</dbReference>
<evidence type="ECO:0000256" key="5">
    <source>
        <dbReference type="ARBA" id="ARBA00022723"/>
    </source>
</evidence>
<name>A0A242K1U4_9ENTE</name>
<proteinExistence type="inferred from homology"/>
<evidence type="ECO:0000256" key="2">
    <source>
        <dbReference type="ARBA" id="ARBA00006171"/>
    </source>
</evidence>
<dbReference type="SFLD" id="SFLDS00003">
    <property type="entry name" value="Haloacid_Dehalogenase"/>
    <property type="match status" value="1"/>
</dbReference>
<evidence type="ECO:0000256" key="1">
    <source>
        <dbReference type="ARBA" id="ARBA00004496"/>
    </source>
</evidence>
<dbReference type="RefSeq" id="WP_086284479.1">
    <property type="nucleotide sequence ID" value="NZ_NGMO01000002.1"/>
</dbReference>
<keyword evidence="4" id="KW-0597">Phosphoprotein</keyword>
<dbReference type="Pfam" id="PF00702">
    <property type="entry name" value="Hydrolase"/>
    <property type="match status" value="1"/>
</dbReference>
<evidence type="ECO:0000256" key="15">
    <source>
        <dbReference type="PIRSR" id="PIRSR610972-4"/>
    </source>
</evidence>
<feature type="active site" description="Proton donor/acceptor" evidence="12">
    <location>
        <position position="10"/>
    </location>
</feature>
<evidence type="ECO:0000256" key="6">
    <source>
        <dbReference type="ARBA" id="ARBA00022842"/>
    </source>
</evidence>
<dbReference type="InterPro" id="IPR023214">
    <property type="entry name" value="HAD_sf"/>
</dbReference>
<dbReference type="PANTHER" id="PTHR46193">
    <property type="entry name" value="6-PHOSPHOGLUCONATE PHOSPHATASE"/>
    <property type="match status" value="1"/>
</dbReference>
<dbReference type="CDD" id="cd02598">
    <property type="entry name" value="HAD_BPGM"/>
    <property type="match status" value="1"/>
</dbReference>
<dbReference type="InterPro" id="IPR006439">
    <property type="entry name" value="HAD-SF_hydro_IA"/>
</dbReference>
<keyword evidence="5 14" id="KW-0479">Metal-binding</keyword>
<comment type="caution">
    <text evidence="16">The sequence shown here is derived from an EMBL/GenBank/DDBJ whole genome shotgun (WGS) entry which is preliminary data.</text>
</comment>
<dbReference type="Gene3D" id="3.40.50.1000">
    <property type="entry name" value="HAD superfamily/HAD-like"/>
    <property type="match status" value="1"/>
</dbReference>
<gene>
    <name evidence="16" type="ORF">A5844_001378</name>
</gene>
<feature type="site" description="Important for catalytic activity and assists the phosphoryl transfer reaction to Asp8 by balancing charge and orienting the reacting groups" evidence="15">
    <location>
        <position position="146"/>
    </location>
</feature>
<dbReference type="GO" id="GO:0008801">
    <property type="term" value="F:beta-phosphoglucomutase activity"/>
    <property type="evidence" value="ECO:0007669"/>
    <property type="project" value="UniProtKB-EC"/>
</dbReference>
<feature type="site" description="Important for catalytic activity and assists the phosphoryl transfer reaction to Asp8 by balancing charge and orienting the reacting groups" evidence="15">
    <location>
        <position position="115"/>
    </location>
</feature>
<feature type="binding site" evidence="14">
    <location>
        <position position="171"/>
    </location>
    <ligand>
        <name>Mg(2+)</name>
        <dbReference type="ChEBI" id="CHEBI:18420"/>
    </ligand>
</feature>
<sequence length="221" mass="24259">MFKGVLFDLDGVITDTAEFHYRAWKKLGEEIGISIDRTFNEQLKGVSREDSLALLLAYGHKENDYSKEEFTTLAKQKNEYYLEMIQEITPKDVFPGIVELLTELKEAGIKIALASASKNGPLLLSKMALTSYFDAIADPAKVAKGKPAPDIFLLAAKEIDEEASDCIGIEDAKAGIQAIIASGAYPVGVGRKEDLGEDVPIVADTTSLTLDFLKQVWRKNV</sequence>
<comment type="catalytic activity">
    <reaction evidence="9">
        <text>beta-D-glucose 1-phosphate = beta-D-glucose 6-phosphate</text>
        <dbReference type="Rhea" id="RHEA:20113"/>
        <dbReference type="ChEBI" id="CHEBI:57684"/>
        <dbReference type="ChEBI" id="CHEBI:58247"/>
        <dbReference type="EC" id="5.4.2.6"/>
    </reaction>
</comment>
<evidence type="ECO:0000256" key="14">
    <source>
        <dbReference type="PIRSR" id="PIRSR610972-3"/>
    </source>
</evidence>
<dbReference type="InterPro" id="IPR010976">
    <property type="entry name" value="B-phosphoglucomutase_hydrolase"/>
</dbReference>
<dbReference type="EC" id="5.4.2.6" evidence="10"/>
<keyword evidence="7" id="KW-0413">Isomerase</keyword>
<keyword evidence="17" id="KW-1185">Reference proteome</keyword>
<evidence type="ECO:0000256" key="4">
    <source>
        <dbReference type="ARBA" id="ARBA00022553"/>
    </source>
</evidence>
<dbReference type="NCBIfam" id="TIGR02009">
    <property type="entry name" value="PGMB-YQAB-SF"/>
    <property type="match status" value="1"/>
</dbReference>
<keyword evidence="6 14" id="KW-0460">Magnesium</keyword>
<feature type="binding site" evidence="13">
    <location>
        <position position="24"/>
    </location>
    <ligand>
        <name>substrate</name>
    </ligand>
</feature>
<feature type="binding site" evidence="13">
    <location>
        <position position="77"/>
    </location>
    <ligand>
        <name>substrate</name>
    </ligand>
</feature>
<comment type="subcellular location">
    <subcellularLocation>
        <location evidence="1">Cytoplasm</location>
    </subcellularLocation>
</comment>
<dbReference type="InterPro" id="IPR023198">
    <property type="entry name" value="PGP-like_dom2"/>
</dbReference>
<dbReference type="SFLD" id="SFLDG01135">
    <property type="entry name" value="C1.5.6:_HAD__Beta-PGM__Phospha"/>
    <property type="match status" value="1"/>
</dbReference>
<dbReference type="Gene3D" id="1.10.150.240">
    <property type="entry name" value="Putative phosphatase, domain 2"/>
    <property type="match status" value="1"/>
</dbReference>
<keyword evidence="8" id="KW-0119">Carbohydrate metabolism</keyword>
<feature type="binding site" evidence="13">
    <location>
        <begin position="115"/>
        <end position="119"/>
    </location>
    <ligand>
        <name>substrate</name>
    </ligand>
</feature>
<accession>A0A242K1U4</accession>
<comment type="similarity">
    <text evidence="2">Belongs to the HAD-like hydrolase superfamily. CbbY/CbbZ/Gph/YieH family.</text>
</comment>
<evidence type="ECO:0000256" key="12">
    <source>
        <dbReference type="PIRSR" id="PIRSR610972-1"/>
    </source>
</evidence>
<evidence type="ECO:0000256" key="11">
    <source>
        <dbReference type="ARBA" id="ARBA00044991"/>
    </source>
</evidence>
<feature type="binding site" evidence="14">
    <location>
        <position position="170"/>
    </location>
    <ligand>
        <name>Mg(2+)</name>
        <dbReference type="ChEBI" id="CHEBI:18420"/>
    </ligand>
</feature>
<feature type="binding site" evidence="13">
    <location>
        <begin position="43"/>
        <end position="48"/>
    </location>
    <ligand>
        <name>substrate</name>
    </ligand>
</feature>
<dbReference type="SFLD" id="SFLDF00046">
    <property type="entry name" value="beta-phosphoglucomutase"/>
    <property type="match status" value="1"/>
</dbReference>
<dbReference type="GO" id="GO:0000287">
    <property type="term" value="F:magnesium ion binding"/>
    <property type="evidence" value="ECO:0007669"/>
    <property type="project" value="InterPro"/>
</dbReference>
<evidence type="ECO:0000256" key="8">
    <source>
        <dbReference type="ARBA" id="ARBA00023277"/>
    </source>
</evidence>
<keyword evidence="3" id="KW-0963">Cytoplasm</keyword>
<dbReference type="GO" id="GO:0005737">
    <property type="term" value="C:cytoplasm"/>
    <property type="evidence" value="ECO:0007669"/>
    <property type="project" value="UniProtKB-SubCell"/>
</dbReference>
<dbReference type="InterPro" id="IPR051600">
    <property type="entry name" value="Beta-PGM-like"/>
</dbReference>
<dbReference type="STRING" id="1987383.A5844_001378"/>
<evidence type="ECO:0000313" key="16">
    <source>
        <dbReference type="EMBL" id="OTP11244.1"/>
    </source>
</evidence>
<dbReference type="NCBIfam" id="TIGR01509">
    <property type="entry name" value="HAD-SF-IA-v3"/>
    <property type="match status" value="1"/>
</dbReference>
<feature type="binding site" evidence="14">
    <location>
        <position position="10"/>
    </location>
    <ligand>
        <name>Mg(2+)</name>
        <dbReference type="ChEBI" id="CHEBI:18420"/>
    </ligand>
</feature>
<feature type="binding site" evidence="14">
    <location>
        <position position="8"/>
    </location>
    <ligand>
        <name>Mg(2+)</name>
        <dbReference type="ChEBI" id="CHEBI:18420"/>
    </ligand>
</feature>
<dbReference type="AlphaFoldDB" id="A0A242K1U4"/>
<dbReference type="NCBIfam" id="TIGR01990">
    <property type="entry name" value="bPGM"/>
    <property type="match status" value="1"/>
</dbReference>
<evidence type="ECO:0000256" key="3">
    <source>
        <dbReference type="ARBA" id="ARBA00022490"/>
    </source>
</evidence>
<feature type="binding site" evidence="13">
    <location>
        <position position="146"/>
    </location>
    <ligand>
        <name>substrate</name>
    </ligand>
</feature>
<feature type="binding site" evidence="13">
    <location>
        <position position="51"/>
    </location>
    <ligand>
        <name>substrate</name>
    </ligand>
</feature>
<dbReference type="GO" id="GO:0005975">
    <property type="term" value="P:carbohydrate metabolic process"/>
    <property type="evidence" value="ECO:0007669"/>
    <property type="project" value="InterPro"/>
</dbReference>
<evidence type="ECO:0000256" key="9">
    <source>
        <dbReference type="ARBA" id="ARBA00044926"/>
    </source>
</evidence>
<feature type="binding site" evidence="13">
    <location>
        <begin position="8"/>
        <end position="10"/>
    </location>
    <ligand>
        <name>substrate</name>
    </ligand>
</feature>
<dbReference type="SFLD" id="SFLDG01129">
    <property type="entry name" value="C1.5:_HAD__Beta-PGM__Phosphata"/>
    <property type="match status" value="1"/>
</dbReference>
<reference evidence="16 17" key="1">
    <citation type="submission" date="2017-05" db="EMBL/GenBank/DDBJ databases">
        <title>The Genome Sequence of Enterococcus sp. 10A9_DIV0425.</title>
        <authorList>
            <consortium name="The Broad Institute Genomics Platform"/>
            <consortium name="The Broad Institute Genomic Center for Infectious Diseases"/>
            <person name="Earl A."/>
            <person name="Manson A."/>
            <person name="Schwartman J."/>
            <person name="Gilmore M."/>
            <person name="Abouelleil A."/>
            <person name="Cao P."/>
            <person name="Chapman S."/>
            <person name="Cusick C."/>
            <person name="Shea T."/>
            <person name="Young S."/>
            <person name="Neafsey D."/>
            <person name="Nusbaum C."/>
            <person name="Birren B."/>
        </authorList>
    </citation>
    <scope>NUCLEOTIDE SEQUENCE [LARGE SCALE GENOMIC DNA]</scope>
    <source>
        <strain evidence="16 17">10A9_DIV0425</strain>
    </source>
</reference>
<evidence type="ECO:0000256" key="13">
    <source>
        <dbReference type="PIRSR" id="PIRSR610972-2"/>
    </source>
</evidence>
<comment type="cofactor">
    <cofactor evidence="14">
        <name>Mg(2+)</name>
        <dbReference type="ChEBI" id="CHEBI:18420"/>
    </cofactor>
    <text evidence="14">Binds 2 magnesium ions per subunit.</text>
</comment>
<organism evidence="16 17">
    <name type="scientific">Candidatus Enterococcus wittei</name>
    <dbReference type="NCBI Taxonomy" id="1987383"/>
    <lineage>
        <taxon>Bacteria</taxon>
        <taxon>Bacillati</taxon>
        <taxon>Bacillota</taxon>
        <taxon>Bacilli</taxon>
        <taxon>Lactobacillales</taxon>
        <taxon>Enterococcaceae</taxon>
        <taxon>Enterococcus</taxon>
    </lineage>
</organism>
<dbReference type="InterPro" id="IPR010972">
    <property type="entry name" value="Beta-PGM"/>
</dbReference>